<dbReference type="Proteomes" id="UP000194873">
    <property type="component" value="Unassembled WGS sequence"/>
</dbReference>
<protein>
    <recommendedName>
        <fullName evidence="5">Amine oxidase domain-containing protein</fullName>
    </recommendedName>
</protein>
<comment type="cofactor">
    <cofactor evidence="1">
        <name>FAD</name>
        <dbReference type="ChEBI" id="CHEBI:57692"/>
    </cofactor>
</comment>
<sequence>MKLPFTTKARTPFLRALQQAFQLATIANEPGAPTADELADQATSQSRRDFLTNTAKLGLLVGAGGLLAACEADVVAPAAASFATSQSLDGKDGSQARIVIVGAGMAGLNCAYQLKKAGLRAHIYEASNRVGGRIYTARNLMAPGLTTELGGEFIDSGHKDMLQLVREFGLSLYDVESPSETVLQKDTYFFNGHQHTVAEVIAAFQPYARQIQADIRFLPNNTITFEKMNAAAARLDQLSIAAYFDSIGMTGWIRTLLEVAYLTEYGREVNDQSSINFLWLFSADTHKGTFDIFGESDERYKIKGGNQQLTDTLAQQLPGQVTLQHKLVALSQAGNEYQLTFEQASGKQLTVAADYVVLTVPFSVLRNVDLRLPLPVWKRNAIQNLGYGTNAKLFLGFNGRPWRTNGYTGYLFSDQAAQSGWDSGQLQPTTQSAFTVYLGGQAGLDVGSGTPESQASKFLPVLDAAWPGTKAKYNGKAERFHWPTHPYTLASYACYRVGQYSTIAGAERKPVGNLFFAGEHCSASYQGFMNGAAETGRMAADDVQAALRGKGVALLQRLRQREQALAAV</sequence>
<dbReference type="GO" id="GO:0016491">
    <property type="term" value="F:oxidoreductase activity"/>
    <property type="evidence" value="ECO:0007669"/>
    <property type="project" value="UniProtKB-KW"/>
</dbReference>
<accession>A0A243WLC3</accession>
<feature type="binding site" evidence="4">
    <location>
        <begin position="125"/>
        <end position="126"/>
    </location>
    <ligand>
        <name>FAD</name>
        <dbReference type="ChEBI" id="CHEBI:57692"/>
    </ligand>
</feature>
<evidence type="ECO:0000256" key="1">
    <source>
        <dbReference type="ARBA" id="ARBA00001974"/>
    </source>
</evidence>
<gene>
    <name evidence="6" type="ORF">BXP70_02135</name>
</gene>
<keyword evidence="3" id="KW-0560">Oxidoreductase</keyword>
<dbReference type="EMBL" id="MTSE01000001">
    <property type="protein sequence ID" value="OUJ76097.1"/>
    <property type="molecule type" value="Genomic_DNA"/>
</dbReference>
<dbReference type="PANTHER" id="PTHR43563:SF1">
    <property type="entry name" value="AMINE OXIDASE [FLAVIN-CONTAINING] B"/>
    <property type="match status" value="1"/>
</dbReference>
<evidence type="ECO:0000313" key="6">
    <source>
        <dbReference type="EMBL" id="OUJ76097.1"/>
    </source>
</evidence>
<dbReference type="InterPro" id="IPR050703">
    <property type="entry name" value="Flavin_MAO"/>
</dbReference>
<evidence type="ECO:0000256" key="3">
    <source>
        <dbReference type="ARBA" id="ARBA00023002"/>
    </source>
</evidence>
<dbReference type="OrthoDB" id="9767561at2"/>
<dbReference type="Gene3D" id="3.50.50.60">
    <property type="entry name" value="FAD/NAD(P)-binding domain"/>
    <property type="match status" value="1"/>
</dbReference>
<dbReference type="RefSeq" id="WP_086592348.1">
    <property type="nucleotide sequence ID" value="NZ_MTSE01000001.1"/>
</dbReference>
<comment type="caution">
    <text evidence="6">The sequence shown here is derived from an EMBL/GenBank/DDBJ whole genome shotgun (WGS) entry which is preliminary data.</text>
</comment>
<feature type="domain" description="Amine oxidase" evidence="5">
    <location>
        <begin position="105"/>
        <end position="543"/>
    </location>
</feature>
<dbReference type="PROSITE" id="PS51318">
    <property type="entry name" value="TAT"/>
    <property type="match status" value="1"/>
</dbReference>
<dbReference type="Gene3D" id="3.90.660.10">
    <property type="match status" value="1"/>
</dbReference>
<comment type="similarity">
    <text evidence="2">Belongs to the flavin monoamine oxidase family.</text>
</comment>
<evidence type="ECO:0000259" key="5">
    <source>
        <dbReference type="Pfam" id="PF01593"/>
    </source>
</evidence>
<name>A0A243WLC3_9BACT</name>
<dbReference type="InterPro" id="IPR002937">
    <property type="entry name" value="Amino_oxidase"/>
</dbReference>
<dbReference type="InterPro" id="IPR006311">
    <property type="entry name" value="TAT_signal"/>
</dbReference>
<proteinExistence type="inferred from homology"/>
<reference evidence="6 7" key="1">
    <citation type="submission" date="2017-01" db="EMBL/GenBank/DDBJ databases">
        <title>A new Hymenobacter.</title>
        <authorList>
            <person name="Liang Y."/>
            <person name="Feng F."/>
        </authorList>
    </citation>
    <scope>NUCLEOTIDE SEQUENCE [LARGE SCALE GENOMIC DNA]</scope>
    <source>
        <strain evidence="6">MIMBbqt21</strain>
    </source>
</reference>
<evidence type="ECO:0000313" key="7">
    <source>
        <dbReference type="Proteomes" id="UP000194873"/>
    </source>
</evidence>
<dbReference type="PANTHER" id="PTHR43563">
    <property type="entry name" value="AMINE OXIDASE"/>
    <property type="match status" value="1"/>
</dbReference>
<feature type="binding site" evidence="4">
    <location>
        <position position="437"/>
    </location>
    <ligand>
        <name>substrate</name>
    </ligand>
</feature>
<organism evidence="6 7">
    <name type="scientific">Hymenobacter crusticola</name>
    <dbReference type="NCBI Taxonomy" id="1770526"/>
    <lineage>
        <taxon>Bacteria</taxon>
        <taxon>Pseudomonadati</taxon>
        <taxon>Bacteroidota</taxon>
        <taxon>Cytophagia</taxon>
        <taxon>Cytophagales</taxon>
        <taxon>Hymenobacteraceae</taxon>
        <taxon>Hymenobacter</taxon>
    </lineage>
</organism>
<dbReference type="InterPro" id="IPR001613">
    <property type="entry name" value="Flavin_amine_oxidase"/>
</dbReference>
<dbReference type="AlphaFoldDB" id="A0A243WLC3"/>
<keyword evidence="7" id="KW-1185">Reference proteome</keyword>
<dbReference type="Gene3D" id="1.10.405.10">
    <property type="entry name" value="Guanine Nucleotide Dissociation Inhibitor, domain 1"/>
    <property type="match status" value="1"/>
</dbReference>
<dbReference type="InterPro" id="IPR036188">
    <property type="entry name" value="FAD/NAD-bd_sf"/>
</dbReference>
<evidence type="ECO:0000256" key="4">
    <source>
        <dbReference type="PIRSR" id="PIRSR601613-1"/>
    </source>
</evidence>
<dbReference type="PRINTS" id="PR00757">
    <property type="entry name" value="AMINEOXDASEF"/>
</dbReference>
<evidence type="ECO:0000256" key="2">
    <source>
        <dbReference type="ARBA" id="ARBA00005995"/>
    </source>
</evidence>
<dbReference type="SUPFAM" id="SSF54373">
    <property type="entry name" value="FAD-linked reductases, C-terminal domain"/>
    <property type="match status" value="1"/>
</dbReference>
<dbReference type="SUPFAM" id="SSF51905">
    <property type="entry name" value="FAD/NAD(P)-binding domain"/>
    <property type="match status" value="1"/>
</dbReference>
<dbReference type="Pfam" id="PF01593">
    <property type="entry name" value="Amino_oxidase"/>
    <property type="match status" value="1"/>
</dbReference>